<feature type="domain" description="PAS" evidence="2">
    <location>
        <begin position="135"/>
        <end position="179"/>
    </location>
</feature>
<keyword evidence="4" id="KW-1185">Reference proteome</keyword>
<dbReference type="Gene3D" id="3.30.450.40">
    <property type="match status" value="1"/>
</dbReference>
<dbReference type="CDD" id="cd00130">
    <property type="entry name" value="PAS"/>
    <property type="match status" value="1"/>
</dbReference>
<comment type="caution">
    <text evidence="3">The sequence shown here is derived from an EMBL/GenBank/DDBJ whole genome shotgun (WGS) entry which is preliminary data.</text>
</comment>
<dbReference type="NCBIfam" id="TIGR00229">
    <property type="entry name" value="sensory_box"/>
    <property type="match status" value="1"/>
</dbReference>
<dbReference type="Gene3D" id="3.30.565.10">
    <property type="entry name" value="Histidine kinase-like ATPase, C-terminal domain"/>
    <property type="match status" value="1"/>
</dbReference>
<evidence type="ECO:0000313" key="3">
    <source>
        <dbReference type="EMBL" id="GAA0680319.1"/>
    </source>
</evidence>
<dbReference type="SMART" id="SM00091">
    <property type="entry name" value="PAS"/>
    <property type="match status" value="2"/>
</dbReference>
<dbReference type="PANTHER" id="PTHR44757">
    <property type="entry name" value="DIGUANYLATE CYCLASE DGCP"/>
    <property type="match status" value="1"/>
</dbReference>
<accession>A0AAV3TDX7</accession>
<dbReference type="AlphaFoldDB" id="A0AAV3TDX7"/>
<dbReference type="SUPFAM" id="SSF55781">
    <property type="entry name" value="GAF domain-like"/>
    <property type="match status" value="1"/>
</dbReference>
<proteinExistence type="predicted"/>
<evidence type="ECO:0000256" key="1">
    <source>
        <dbReference type="SAM" id="MobiDB-lite"/>
    </source>
</evidence>
<dbReference type="InterPro" id="IPR000014">
    <property type="entry name" value="PAS"/>
</dbReference>
<sequence>MIDPDERTARRALDGVSDAYLAIDERWRIKWANAAAAELADRPREELVGADAGDVLPDDVTAALRETFGAAATDEPDVPSPIARTPDDARPHDADLEFRIDCAPNGSFDVRATAVDDGVSVFVSDVTDASRLDRELARNATIVEAVHDAVVTLDADGTVTSANQAAEGLFGADRRELIGTGIAELATETRLDADGAATFADAAAAVREGKASERRFSVYFEGADGRRVGDVQLVPLPVDGADGTVGVIRDVTEREEYDRIVTALHDVSRRLFGADDEDEICAIAVEAAANLLDLELSGVWLLDEERNRLDPVAATARTHDEIGGLPHFAENEGLIWDVFRSGDAARYDDLREVDGVYNPGTPIRSELIVPIDDRGVLMAGEFRTDQFDDTDLELAGILASNVEAALDRTDRETLLRRRTEELERQRDRMGTVAAVLSRDIERRLSAAREALGASQGATVDADGRAADAGRSAAENDGVPGRAAAAEELAIAERLVADVREVAGAAGAETSRERVSLADAAADAAERVDGVTVRALDDPSVRVDRRRFVRFLAAFFRFAAGRAEGDVAAHVGRLDDRDGFYVADDAPPIPDDDRADVFDPEYAGSLSHPGLGPAMADEIADANGWELSLVEADADDWGARFEITDVTTLSR</sequence>
<dbReference type="Proteomes" id="UP001500420">
    <property type="component" value="Unassembled WGS sequence"/>
</dbReference>
<dbReference type="SUPFAM" id="SSF55874">
    <property type="entry name" value="ATPase domain of HSP90 chaperone/DNA topoisomerase II/histidine kinase"/>
    <property type="match status" value="1"/>
</dbReference>
<dbReference type="InterPro" id="IPR035965">
    <property type="entry name" value="PAS-like_dom_sf"/>
</dbReference>
<gene>
    <name evidence="3" type="ORF">GCM10009020_31360</name>
</gene>
<dbReference type="InterPro" id="IPR003018">
    <property type="entry name" value="GAF"/>
</dbReference>
<dbReference type="Pfam" id="PF13185">
    <property type="entry name" value="GAF_2"/>
    <property type="match status" value="1"/>
</dbReference>
<dbReference type="RefSeq" id="WP_343775055.1">
    <property type="nucleotide sequence ID" value="NZ_BAAADV010000007.1"/>
</dbReference>
<reference evidence="3 4" key="1">
    <citation type="journal article" date="2019" name="Int. J. Syst. Evol. Microbiol.">
        <title>The Global Catalogue of Microorganisms (GCM) 10K type strain sequencing project: providing services to taxonomists for standard genome sequencing and annotation.</title>
        <authorList>
            <consortium name="The Broad Institute Genomics Platform"/>
            <consortium name="The Broad Institute Genome Sequencing Center for Infectious Disease"/>
            <person name="Wu L."/>
            <person name="Ma J."/>
        </authorList>
    </citation>
    <scope>NUCLEOTIDE SEQUENCE [LARGE SCALE GENOMIC DNA]</scope>
    <source>
        <strain evidence="3 4">JCM 16328</strain>
    </source>
</reference>
<feature type="domain" description="PAS" evidence="2">
    <location>
        <begin position="5"/>
        <end position="75"/>
    </location>
</feature>
<dbReference type="Gene3D" id="3.30.450.20">
    <property type="entry name" value="PAS domain"/>
    <property type="match status" value="2"/>
</dbReference>
<dbReference type="Pfam" id="PF08448">
    <property type="entry name" value="PAS_4"/>
    <property type="match status" value="2"/>
</dbReference>
<dbReference type="InterPro" id="IPR013656">
    <property type="entry name" value="PAS_4"/>
</dbReference>
<dbReference type="InterPro" id="IPR029016">
    <property type="entry name" value="GAF-like_dom_sf"/>
</dbReference>
<protein>
    <recommendedName>
        <fullName evidence="2">PAS domain-containing protein</fullName>
    </recommendedName>
</protein>
<dbReference type="SMART" id="SM00065">
    <property type="entry name" value="GAF"/>
    <property type="match status" value="1"/>
</dbReference>
<name>A0AAV3TDX7_9EURY</name>
<evidence type="ECO:0000259" key="2">
    <source>
        <dbReference type="PROSITE" id="PS50112"/>
    </source>
</evidence>
<evidence type="ECO:0000313" key="4">
    <source>
        <dbReference type="Proteomes" id="UP001500420"/>
    </source>
</evidence>
<dbReference type="InterPro" id="IPR036890">
    <property type="entry name" value="HATPase_C_sf"/>
</dbReference>
<organism evidence="3 4">
    <name type="scientific">Natronoarchaeum mannanilyticum</name>
    <dbReference type="NCBI Taxonomy" id="926360"/>
    <lineage>
        <taxon>Archaea</taxon>
        <taxon>Methanobacteriati</taxon>
        <taxon>Methanobacteriota</taxon>
        <taxon>Stenosarchaea group</taxon>
        <taxon>Halobacteria</taxon>
        <taxon>Halobacteriales</taxon>
        <taxon>Natronoarchaeaceae</taxon>
    </lineage>
</organism>
<dbReference type="InterPro" id="IPR052155">
    <property type="entry name" value="Biofilm_reg_signaling"/>
</dbReference>
<dbReference type="SUPFAM" id="SSF55785">
    <property type="entry name" value="PYP-like sensor domain (PAS domain)"/>
    <property type="match status" value="2"/>
</dbReference>
<dbReference type="PANTHER" id="PTHR44757:SF2">
    <property type="entry name" value="BIOFILM ARCHITECTURE MAINTENANCE PROTEIN MBAA"/>
    <property type="match status" value="1"/>
</dbReference>
<feature type="region of interest" description="Disordered" evidence="1">
    <location>
        <begin position="455"/>
        <end position="479"/>
    </location>
</feature>
<dbReference type="PROSITE" id="PS50112">
    <property type="entry name" value="PAS"/>
    <property type="match status" value="2"/>
</dbReference>
<dbReference type="EMBL" id="BAAADV010000007">
    <property type="protein sequence ID" value="GAA0680319.1"/>
    <property type="molecule type" value="Genomic_DNA"/>
</dbReference>